<dbReference type="EMBL" id="QKOX01000013">
    <property type="protein sequence ID" value="RWT22212.1"/>
    <property type="molecule type" value="Genomic_DNA"/>
</dbReference>
<evidence type="ECO:0000313" key="3">
    <source>
        <dbReference type="Proteomes" id="UP000288843"/>
    </source>
</evidence>
<sequence length="61" mass="7284">MHTNAQHDRIFRCVVMQSKNQSSNKNLKFGMPVKYRFIKLVITFIAQSLLLYLFHGFTRHK</sequence>
<evidence type="ECO:0000256" key="1">
    <source>
        <dbReference type="SAM" id="Phobius"/>
    </source>
</evidence>
<proteinExistence type="predicted"/>
<evidence type="ECO:0000313" key="2">
    <source>
        <dbReference type="EMBL" id="RWT22212.1"/>
    </source>
</evidence>
<dbReference type="AlphaFoldDB" id="A0A443VLU3"/>
<protein>
    <submittedName>
        <fullName evidence="2">Uncharacterized protein</fullName>
    </submittedName>
</protein>
<name>A0A443VLU3_RAOPL</name>
<dbReference type="Proteomes" id="UP000288843">
    <property type="component" value="Unassembled WGS sequence"/>
</dbReference>
<accession>A0A443VLU3</accession>
<keyword evidence="1" id="KW-0472">Membrane</keyword>
<comment type="caution">
    <text evidence="2">The sequence shown here is derived from an EMBL/GenBank/DDBJ whole genome shotgun (WGS) entry which is preliminary data.</text>
</comment>
<gene>
    <name evidence="2" type="ORF">DN603_14395</name>
</gene>
<keyword evidence="1" id="KW-1133">Transmembrane helix</keyword>
<feature type="transmembrane region" description="Helical" evidence="1">
    <location>
        <begin position="37"/>
        <end position="54"/>
    </location>
</feature>
<keyword evidence="1" id="KW-0812">Transmembrane</keyword>
<organism evidence="2 3">
    <name type="scientific">Raoultella planticola</name>
    <name type="common">Klebsiella planticola</name>
    <dbReference type="NCBI Taxonomy" id="575"/>
    <lineage>
        <taxon>Bacteria</taxon>
        <taxon>Pseudomonadati</taxon>
        <taxon>Pseudomonadota</taxon>
        <taxon>Gammaproteobacteria</taxon>
        <taxon>Enterobacterales</taxon>
        <taxon>Enterobacteriaceae</taxon>
        <taxon>Klebsiella/Raoultella group</taxon>
        <taxon>Raoultella</taxon>
    </lineage>
</organism>
<reference evidence="2 3" key="1">
    <citation type="submission" date="2018-06" db="EMBL/GenBank/DDBJ databases">
        <title>Carbapenemase-producing Enterobacteriaceae present in wastewater treatment plant effluent and nearby surface waters in the US.</title>
        <authorList>
            <person name="Mathys D.A."/>
            <person name="Mollenkopf D.F."/>
            <person name="Feicht S.M."/>
            <person name="Adams R.J."/>
            <person name="Albers A.L."/>
            <person name="Stuever D.M."/>
            <person name="Daniels J.B."/>
            <person name="Wittum T.E."/>
        </authorList>
    </citation>
    <scope>NUCLEOTIDE SEQUENCE [LARGE SCALE GENOMIC DNA]</scope>
    <source>
        <strain evidence="2 3">GEO_47_Down_B</strain>
    </source>
</reference>